<protein>
    <recommendedName>
        <fullName evidence="3">Carboxypeptidase regulatory-like domain-containing protein</fullName>
    </recommendedName>
</protein>
<dbReference type="Proteomes" id="UP000319557">
    <property type="component" value="Chromosome"/>
</dbReference>
<evidence type="ECO:0000313" key="1">
    <source>
        <dbReference type="EMBL" id="QDS88462.1"/>
    </source>
</evidence>
<keyword evidence="2" id="KW-1185">Reference proteome</keyword>
<dbReference type="PROSITE" id="PS51257">
    <property type="entry name" value="PROKAR_LIPOPROTEIN"/>
    <property type="match status" value="1"/>
</dbReference>
<sequence>MYFSIPKNLVCPGLVLVTAFFVGCDQGGIQRYRVSGAVTVQGEPAPAGSIIFTPDISKGNSGPQGTANIVDGRYDTGANGLGVVGGPHRVLVIATQAGLTADEAEQAAPLANYEFDIDLPAEASTHDVEIPGGE</sequence>
<dbReference type="KEGG" id="ruv:EC9_26530"/>
<evidence type="ECO:0008006" key="3">
    <source>
        <dbReference type="Google" id="ProtNLM"/>
    </source>
</evidence>
<name>A0A517M0R3_9BACT</name>
<reference evidence="1 2" key="1">
    <citation type="submission" date="2019-02" db="EMBL/GenBank/DDBJ databases">
        <title>Deep-cultivation of Planctomycetes and their phenomic and genomic characterization uncovers novel biology.</title>
        <authorList>
            <person name="Wiegand S."/>
            <person name="Jogler M."/>
            <person name="Boedeker C."/>
            <person name="Pinto D."/>
            <person name="Vollmers J."/>
            <person name="Rivas-Marin E."/>
            <person name="Kohn T."/>
            <person name="Peeters S.H."/>
            <person name="Heuer A."/>
            <person name="Rast P."/>
            <person name="Oberbeckmann S."/>
            <person name="Bunk B."/>
            <person name="Jeske O."/>
            <person name="Meyerdierks A."/>
            <person name="Storesund J.E."/>
            <person name="Kallscheuer N."/>
            <person name="Luecker S."/>
            <person name="Lage O.M."/>
            <person name="Pohl T."/>
            <person name="Merkel B.J."/>
            <person name="Hornburger P."/>
            <person name="Mueller R.-W."/>
            <person name="Bruemmer F."/>
            <person name="Labrenz M."/>
            <person name="Spormann A.M."/>
            <person name="Op den Camp H."/>
            <person name="Overmann J."/>
            <person name="Amann R."/>
            <person name="Jetten M.S.M."/>
            <person name="Mascher T."/>
            <person name="Medema M.H."/>
            <person name="Devos D.P."/>
            <person name="Kaster A.-K."/>
            <person name="Ovreas L."/>
            <person name="Rohde M."/>
            <person name="Galperin M.Y."/>
            <person name="Jogler C."/>
        </authorList>
    </citation>
    <scope>NUCLEOTIDE SEQUENCE [LARGE SCALE GENOMIC DNA]</scope>
    <source>
        <strain evidence="1 2">EC9</strain>
    </source>
</reference>
<dbReference type="OrthoDB" id="289094at2"/>
<gene>
    <name evidence="1" type="ORF">EC9_26530</name>
</gene>
<accession>A0A517M0R3</accession>
<evidence type="ECO:0000313" key="2">
    <source>
        <dbReference type="Proteomes" id="UP000319557"/>
    </source>
</evidence>
<organism evidence="1 2">
    <name type="scientific">Rosistilla ulvae</name>
    <dbReference type="NCBI Taxonomy" id="1930277"/>
    <lineage>
        <taxon>Bacteria</taxon>
        <taxon>Pseudomonadati</taxon>
        <taxon>Planctomycetota</taxon>
        <taxon>Planctomycetia</taxon>
        <taxon>Pirellulales</taxon>
        <taxon>Pirellulaceae</taxon>
        <taxon>Rosistilla</taxon>
    </lineage>
</organism>
<proteinExistence type="predicted"/>
<dbReference type="EMBL" id="CP036261">
    <property type="protein sequence ID" value="QDS88462.1"/>
    <property type="molecule type" value="Genomic_DNA"/>
</dbReference>
<dbReference type="AlphaFoldDB" id="A0A517M0R3"/>
<dbReference type="RefSeq" id="WP_145345702.1">
    <property type="nucleotide sequence ID" value="NZ_CP036261.1"/>
</dbReference>